<dbReference type="Proteomes" id="UP000287243">
    <property type="component" value="Chromosome"/>
</dbReference>
<name>A0A410P654_VELA1</name>
<dbReference type="KEGG" id="vai:BU251_07385"/>
<protein>
    <submittedName>
        <fullName evidence="1">Uncharacterized protein</fullName>
    </submittedName>
</protein>
<accession>A0A410P654</accession>
<organism evidence="1 2">
    <name type="scientific">Velamenicoccus archaeovorus</name>
    <dbReference type="NCBI Taxonomy" id="1930593"/>
    <lineage>
        <taxon>Bacteria</taxon>
        <taxon>Pseudomonadati</taxon>
        <taxon>Candidatus Omnitrophota</taxon>
        <taxon>Candidatus Velamenicoccus</taxon>
    </lineage>
</organism>
<evidence type="ECO:0000313" key="2">
    <source>
        <dbReference type="Proteomes" id="UP000287243"/>
    </source>
</evidence>
<sequence length="65" mass="7391">MNSEKRQVCTQKDGLKKRTAFFKAVLSRIVLRRASLAQDNGAHNRTTSDLSAIFKLNYLRLLAPQ</sequence>
<dbReference type="AlphaFoldDB" id="A0A410P654"/>
<gene>
    <name evidence="1" type="ORF">BU251_07385</name>
</gene>
<reference evidence="1 2" key="1">
    <citation type="submission" date="2017-01" db="EMBL/GenBank/DDBJ databases">
        <title>First insights into the biology of 'candidatus Vampirococcus archaeovorus'.</title>
        <authorList>
            <person name="Kizina J."/>
            <person name="Jordan S."/>
            <person name="Stueber K."/>
            <person name="Reinhardt R."/>
            <person name="Harder J."/>
        </authorList>
    </citation>
    <scope>NUCLEOTIDE SEQUENCE [LARGE SCALE GENOMIC DNA]</scope>
    <source>
        <strain evidence="1 2">LiM</strain>
    </source>
</reference>
<keyword evidence="2" id="KW-1185">Reference proteome</keyword>
<evidence type="ECO:0000313" key="1">
    <source>
        <dbReference type="EMBL" id="QAT17551.1"/>
    </source>
</evidence>
<dbReference type="EMBL" id="CP019384">
    <property type="protein sequence ID" value="QAT17551.1"/>
    <property type="molecule type" value="Genomic_DNA"/>
</dbReference>
<proteinExistence type="predicted"/>